<dbReference type="InterPro" id="IPR013666">
    <property type="entry name" value="PH_pln"/>
</dbReference>
<dbReference type="Pfam" id="PF08458">
    <property type="entry name" value="PH_2"/>
    <property type="match status" value="1"/>
</dbReference>
<feature type="region of interest" description="Disordered" evidence="1">
    <location>
        <begin position="85"/>
        <end position="115"/>
    </location>
</feature>
<dbReference type="Pfam" id="PF05703">
    <property type="entry name" value="Auxin_canalis"/>
    <property type="match status" value="1"/>
</dbReference>
<proteinExistence type="predicted"/>
<dbReference type="Gene3D" id="2.30.29.30">
    <property type="entry name" value="Pleckstrin-homology domain (PH domain)/Phosphotyrosine-binding domain (PTB)"/>
    <property type="match status" value="1"/>
</dbReference>
<protein>
    <submittedName>
        <fullName evidence="3">VAN3-binding protein</fullName>
    </submittedName>
</protein>
<accession>A0A833QI88</accession>
<dbReference type="InterPro" id="IPR040269">
    <property type="entry name" value="VAB"/>
</dbReference>
<dbReference type="PROSITE" id="PS50003">
    <property type="entry name" value="PH_DOMAIN"/>
    <property type="match status" value="1"/>
</dbReference>
<dbReference type="PANTHER" id="PTHR31351:SF2">
    <property type="entry name" value="PHOSPHOINOSITIDE BINDING PROTEIN"/>
    <property type="match status" value="1"/>
</dbReference>
<dbReference type="OrthoDB" id="1926216at2759"/>
<feature type="compositionally biased region" description="Basic and acidic residues" evidence="1">
    <location>
        <begin position="1"/>
        <end position="10"/>
    </location>
</feature>
<keyword evidence="4" id="KW-1185">Reference proteome</keyword>
<dbReference type="Proteomes" id="UP000623129">
    <property type="component" value="Unassembled WGS sequence"/>
</dbReference>
<evidence type="ECO:0000313" key="3">
    <source>
        <dbReference type="EMBL" id="KAF3319789.1"/>
    </source>
</evidence>
<evidence type="ECO:0000259" key="2">
    <source>
        <dbReference type="PROSITE" id="PS50003"/>
    </source>
</evidence>
<feature type="region of interest" description="Disordered" evidence="1">
    <location>
        <begin position="1"/>
        <end position="26"/>
    </location>
</feature>
<evidence type="ECO:0000313" key="4">
    <source>
        <dbReference type="Proteomes" id="UP000623129"/>
    </source>
</evidence>
<name>A0A833QI88_9POAL</name>
<gene>
    <name evidence="3" type="ORF">FCM35_KLT21942</name>
</gene>
<evidence type="ECO:0000256" key="1">
    <source>
        <dbReference type="SAM" id="MobiDB-lite"/>
    </source>
</evidence>
<organism evidence="3 4">
    <name type="scientific">Carex littledalei</name>
    <dbReference type="NCBI Taxonomy" id="544730"/>
    <lineage>
        <taxon>Eukaryota</taxon>
        <taxon>Viridiplantae</taxon>
        <taxon>Streptophyta</taxon>
        <taxon>Embryophyta</taxon>
        <taxon>Tracheophyta</taxon>
        <taxon>Spermatophyta</taxon>
        <taxon>Magnoliopsida</taxon>
        <taxon>Liliopsida</taxon>
        <taxon>Poales</taxon>
        <taxon>Cyperaceae</taxon>
        <taxon>Cyperoideae</taxon>
        <taxon>Cariceae</taxon>
        <taxon>Carex</taxon>
        <taxon>Carex subgen. Euthyceras</taxon>
    </lineage>
</organism>
<sequence length="384" mass="42268">MEREGEDCNHTSEMPVVSVPPPETPTETMEFLARSWSLSALEISRALTLLDKRDTIGEKGIKKNRFLVNNNAKHEERPKLALKVPPISNDTNTISPPISPRSNPDMKPLRSAKSRTMGRWIKEQKEKKRAEARSHNAQAYAATSVAGVAAAVAAIVAETVFAHERSESNRNSKMAATVASASALVASHCVEMAQNMGASQDQILTAIQSAVNAQTSGDIMALTAGAATALRAAAMLKARLHREFQAANLSGEIKETESCASPLVFVSRGGELLKRTRKGILHWKQVSVYVNSNCQVIAKMKSTHMVGTFVKTKKSLVIDVCSEVAAWPGRELEEGLNQRAYFGIKTPERRIEFECRNQHDKKLWIQGIKEMLNRRDSINIPMVV</sequence>
<dbReference type="SUPFAM" id="SSF50729">
    <property type="entry name" value="PH domain-like"/>
    <property type="match status" value="1"/>
</dbReference>
<dbReference type="SMART" id="SM00233">
    <property type="entry name" value="PH"/>
    <property type="match status" value="1"/>
</dbReference>
<feature type="compositionally biased region" description="Polar residues" evidence="1">
    <location>
        <begin position="88"/>
        <end position="102"/>
    </location>
</feature>
<dbReference type="EMBL" id="SWLB01000206">
    <property type="protein sequence ID" value="KAF3319789.1"/>
    <property type="molecule type" value="Genomic_DNA"/>
</dbReference>
<dbReference type="InterPro" id="IPR011993">
    <property type="entry name" value="PH-like_dom_sf"/>
</dbReference>
<reference evidence="3" key="1">
    <citation type="submission" date="2020-01" db="EMBL/GenBank/DDBJ databases">
        <title>Genome sequence of Kobresia littledalei, the first chromosome-level genome in the family Cyperaceae.</title>
        <authorList>
            <person name="Qu G."/>
        </authorList>
    </citation>
    <scope>NUCLEOTIDE SEQUENCE</scope>
    <source>
        <strain evidence="3">C.B.Clarke</strain>
        <tissue evidence="3">Leaf</tissue>
    </source>
</reference>
<dbReference type="PANTHER" id="PTHR31351">
    <property type="entry name" value="EXPRESSED PROTEIN"/>
    <property type="match status" value="1"/>
</dbReference>
<dbReference type="InterPro" id="IPR001849">
    <property type="entry name" value="PH_domain"/>
</dbReference>
<dbReference type="AlphaFoldDB" id="A0A833QI88"/>
<dbReference type="InterPro" id="IPR008546">
    <property type="entry name" value="VAN3-bd-like_auxin_canal"/>
</dbReference>
<feature type="domain" description="PH" evidence="2">
    <location>
        <begin position="265"/>
        <end position="373"/>
    </location>
</feature>
<comment type="caution">
    <text evidence="3">The sequence shown here is derived from an EMBL/GenBank/DDBJ whole genome shotgun (WGS) entry which is preliminary data.</text>
</comment>